<keyword evidence="2" id="KW-1185">Reference proteome</keyword>
<dbReference type="HOGENOM" id="CLU_1816422_0_0_1"/>
<reference evidence="2" key="2">
    <citation type="submission" date="2015-01" db="EMBL/GenBank/DDBJ databases">
        <title>Evolutionary Origins and Diversification of the Mycorrhizal Mutualists.</title>
        <authorList>
            <consortium name="DOE Joint Genome Institute"/>
            <consortium name="Mycorrhizal Genomics Consortium"/>
            <person name="Kohler A."/>
            <person name="Kuo A."/>
            <person name="Nagy L.G."/>
            <person name="Floudas D."/>
            <person name="Copeland A."/>
            <person name="Barry K.W."/>
            <person name="Cichocki N."/>
            <person name="Veneault-Fourrey C."/>
            <person name="LaButti K."/>
            <person name="Lindquist E.A."/>
            <person name="Lipzen A."/>
            <person name="Lundell T."/>
            <person name="Morin E."/>
            <person name="Murat C."/>
            <person name="Riley R."/>
            <person name="Ohm R."/>
            <person name="Sun H."/>
            <person name="Tunlid A."/>
            <person name="Henrissat B."/>
            <person name="Grigoriev I.V."/>
            <person name="Hibbett D.S."/>
            <person name="Martin F."/>
        </authorList>
    </citation>
    <scope>NUCLEOTIDE SEQUENCE [LARGE SCALE GENOMIC DNA]</scope>
    <source>
        <strain evidence="2">Ve08.2h10</strain>
    </source>
</reference>
<dbReference type="Proteomes" id="UP000054538">
    <property type="component" value="Unassembled WGS sequence"/>
</dbReference>
<dbReference type="InParanoid" id="A0A0D0E312"/>
<accession>A0A0D0E312</accession>
<evidence type="ECO:0000313" key="2">
    <source>
        <dbReference type="Proteomes" id="UP000054538"/>
    </source>
</evidence>
<dbReference type="EMBL" id="KN824892">
    <property type="protein sequence ID" value="KIK98441.1"/>
    <property type="molecule type" value="Genomic_DNA"/>
</dbReference>
<protein>
    <submittedName>
        <fullName evidence="1">Unplaced genomic scaffold scaffold_70, whole genome shotgun sequence</fullName>
    </submittedName>
</protein>
<gene>
    <name evidence="1" type="ORF">PAXRUDRAFT_823864</name>
</gene>
<sequence>MALFITDCRFALLAANHLHSFLSLPVTRVSAKQTALRFGLNLPSYDSHDSLIGPFAIRPRTISQLSPVGTPCLLPGHHIYQSHETLTNQEPVEGAENAYHTVPSQPCMNPSHFDGAGTTEYTPQKFLVRCHSARLSPPVASK</sequence>
<reference evidence="1 2" key="1">
    <citation type="submission" date="2014-04" db="EMBL/GenBank/DDBJ databases">
        <authorList>
            <consortium name="DOE Joint Genome Institute"/>
            <person name="Kuo A."/>
            <person name="Kohler A."/>
            <person name="Jargeat P."/>
            <person name="Nagy L.G."/>
            <person name="Floudas D."/>
            <person name="Copeland A."/>
            <person name="Barry K.W."/>
            <person name="Cichocki N."/>
            <person name="Veneault-Fourrey C."/>
            <person name="LaButti K."/>
            <person name="Lindquist E.A."/>
            <person name="Lipzen A."/>
            <person name="Lundell T."/>
            <person name="Morin E."/>
            <person name="Murat C."/>
            <person name="Sun H."/>
            <person name="Tunlid A."/>
            <person name="Henrissat B."/>
            <person name="Grigoriev I.V."/>
            <person name="Hibbett D.S."/>
            <person name="Martin F."/>
            <person name="Nordberg H.P."/>
            <person name="Cantor M.N."/>
            <person name="Hua S.X."/>
        </authorList>
    </citation>
    <scope>NUCLEOTIDE SEQUENCE [LARGE SCALE GENOMIC DNA]</scope>
    <source>
        <strain evidence="1 2">Ve08.2h10</strain>
    </source>
</reference>
<evidence type="ECO:0000313" key="1">
    <source>
        <dbReference type="EMBL" id="KIK98441.1"/>
    </source>
</evidence>
<name>A0A0D0E312_9AGAM</name>
<proteinExistence type="predicted"/>
<dbReference type="AlphaFoldDB" id="A0A0D0E312"/>
<organism evidence="1 2">
    <name type="scientific">Paxillus rubicundulus Ve08.2h10</name>
    <dbReference type="NCBI Taxonomy" id="930991"/>
    <lineage>
        <taxon>Eukaryota</taxon>
        <taxon>Fungi</taxon>
        <taxon>Dikarya</taxon>
        <taxon>Basidiomycota</taxon>
        <taxon>Agaricomycotina</taxon>
        <taxon>Agaricomycetes</taxon>
        <taxon>Agaricomycetidae</taxon>
        <taxon>Boletales</taxon>
        <taxon>Paxilineae</taxon>
        <taxon>Paxillaceae</taxon>
        <taxon>Paxillus</taxon>
    </lineage>
</organism>